<feature type="chain" id="PRO_5046456442" description="Peptidase inhibitor family I36" evidence="1">
    <location>
        <begin position="38"/>
        <end position="184"/>
    </location>
</feature>
<dbReference type="Pfam" id="PF03995">
    <property type="entry name" value="Inhibitor_I36"/>
    <property type="match status" value="1"/>
</dbReference>
<name>A0ABQ5R559_9ACTN</name>
<evidence type="ECO:0008006" key="4">
    <source>
        <dbReference type="Google" id="ProtNLM"/>
    </source>
</evidence>
<dbReference type="Proteomes" id="UP001144280">
    <property type="component" value="Unassembled WGS sequence"/>
</dbReference>
<feature type="signal peptide" evidence="1">
    <location>
        <begin position="1"/>
        <end position="37"/>
    </location>
</feature>
<comment type="caution">
    <text evidence="2">The sequence shown here is derived from an EMBL/GenBank/DDBJ whole genome shotgun (WGS) entry which is preliminary data.</text>
</comment>
<proteinExistence type="predicted"/>
<dbReference type="EMBL" id="BSDI01000042">
    <property type="protein sequence ID" value="GLI01327.1"/>
    <property type="molecule type" value="Genomic_DNA"/>
</dbReference>
<reference evidence="2" key="1">
    <citation type="submission" date="2022-12" db="EMBL/GenBank/DDBJ databases">
        <title>New Phytohabitans aurantiacus sp. RD004123 nov., an actinomycete isolated from soil.</title>
        <authorList>
            <person name="Triningsih D.W."/>
            <person name="Harunari E."/>
            <person name="Igarashi Y."/>
        </authorList>
    </citation>
    <scope>NUCLEOTIDE SEQUENCE</scope>
    <source>
        <strain evidence="2">RD004123</strain>
    </source>
</reference>
<protein>
    <recommendedName>
        <fullName evidence="4">Peptidase inhibitor family I36</fullName>
    </recommendedName>
</protein>
<accession>A0ABQ5R559</accession>
<dbReference type="InterPro" id="IPR006311">
    <property type="entry name" value="TAT_signal"/>
</dbReference>
<keyword evidence="3" id="KW-1185">Reference proteome</keyword>
<evidence type="ECO:0000256" key="1">
    <source>
        <dbReference type="SAM" id="SignalP"/>
    </source>
</evidence>
<dbReference type="Gene3D" id="2.60.20.10">
    <property type="entry name" value="Crystallins"/>
    <property type="match status" value="1"/>
</dbReference>
<sequence>MEILVNTANRRRQLLAMAGVTVGLASVLAPSSAPAYASTESQADLAPGDASGTVAGAPASGWLGVAAPAAPGSDDVTVAAPLRNGVCDPGEICVYKNANREGPVIDWASGDTDYNYNNDTWPIVGGPVANEASSVWNRTGCEVRLYEEVDHNGDSAPIGAGRWRNLSGTQVGNDNAESHKSFCP</sequence>
<organism evidence="2 3">
    <name type="scientific">Phytohabitans aurantiacus</name>
    <dbReference type="NCBI Taxonomy" id="3016789"/>
    <lineage>
        <taxon>Bacteria</taxon>
        <taxon>Bacillati</taxon>
        <taxon>Actinomycetota</taxon>
        <taxon>Actinomycetes</taxon>
        <taxon>Micromonosporales</taxon>
        <taxon>Micromonosporaceae</taxon>
    </lineage>
</organism>
<gene>
    <name evidence="2" type="ORF">Pa4123_66030</name>
</gene>
<dbReference type="PROSITE" id="PS51318">
    <property type="entry name" value="TAT"/>
    <property type="match status" value="1"/>
</dbReference>
<evidence type="ECO:0000313" key="3">
    <source>
        <dbReference type="Proteomes" id="UP001144280"/>
    </source>
</evidence>
<evidence type="ECO:0000313" key="2">
    <source>
        <dbReference type="EMBL" id="GLI01327.1"/>
    </source>
</evidence>
<keyword evidence="1" id="KW-0732">Signal</keyword>